<keyword evidence="9" id="KW-1185">Reference proteome</keyword>
<name>A0ABR0K5A4_9EURO</name>
<gene>
    <name evidence="8" type="primary">ARC35</name>
    <name evidence="8" type="ORF">LTR24_007154</name>
</gene>
<feature type="region of interest" description="Disordered" evidence="7">
    <location>
        <begin position="300"/>
        <end position="320"/>
    </location>
</feature>
<dbReference type="SUPFAM" id="SSF69645">
    <property type="entry name" value="Arp2/3 complex subunits"/>
    <property type="match status" value="2"/>
</dbReference>
<comment type="caution">
    <text evidence="8">The sequence shown here is derived from an EMBL/GenBank/DDBJ whole genome shotgun (WGS) entry which is preliminary data.</text>
</comment>
<organism evidence="8 9">
    <name type="scientific">Lithohypha guttulata</name>
    <dbReference type="NCBI Taxonomy" id="1690604"/>
    <lineage>
        <taxon>Eukaryota</taxon>
        <taxon>Fungi</taxon>
        <taxon>Dikarya</taxon>
        <taxon>Ascomycota</taxon>
        <taxon>Pezizomycotina</taxon>
        <taxon>Eurotiomycetes</taxon>
        <taxon>Chaetothyriomycetidae</taxon>
        <taxon>Chaetothyriales</taxon>
        <taxon>Trichomeriaceae</taxon>
        <taxon>Lithohypha</taxon>
    </lineage>
</organism>
<accession>A0ABR0K5A4</accession>
<evidence type="ECO:0000256" key="3">
    <source>
        <dbReference type="ARBA" id="ARBA00022490"/>
    </source>
</evidence>
<dbReference type="InterPro" id="IPR007188">
    <property type="entry name" value="ARPC2"/>
</dbReference>
<evidence type="ECO:0000313" key="9">
    <source>
        <dbReference type="Proteomes" id="UP001345013"/>
    </source>
</evidence>
<evidence type="ECO:0000256" key="7">
    <source>
        <dbReference type="SAM" id="MobiDB-lite"/>
    </source>
</evidence>
<keyword evidence="4 6" id="KW-0009">Actin-binding</keyword>
<dbReference type="EMBL" id="JAVRRG010000103">
    <property type="protein sequence ID" value="KAK5086004.1"/>
    <property type="molecule type" value="Genomic_DNA"/>
</dbReference>
<evidence type="ECO:0000313" key="8">
    <source>
        <dbReference type="EMBL" id="KAK5086004.1"/>
    </source>
</evidence>
<evidence type="ECO:0000256" key="4">
    <source>
        <dbReference type="ARBA" id="ARBA00023203"/>
    </source>
</evidence>
<dbReference type="InterPro" id="IPR034666">
    <property type="entry name" value="ARPC2/4"/>
</dbReference>
<sequence length="320" mass="36669">MLLLDYQNTLLQSILTERFSGASPPTSIDQVVSDFDGVTFHISTPQSKTQILVSLSIKCYKELVSYGAEEVLQREYANYVTSTEAGYDFSILIDLENLPDSPEQRHELVQKVALMKRNVMAAPFEKAFDEHTALAEEASKYTSESAPQGIQEGGEVMAIHYRDEEAIYIKASFDRVTVIFSTIFRDETDRIFGKVFLQEFVDARRRAIQNAPQVLFRSDPPLELQGMRGVGKTGEKGEVGFITFVLFPRHLKPARRAENISHIQTFRDYFHYHIKASKAYIHSRMRRRTADFLQVLNRARPENEERERKTASGRTFRVQG</sequence>
<protein>
    <recommendedName>
        <fullName evidence="6">Arp2/3 complex 34 kDa subunit</fullName>
    </recommendedName>
</protein>
<evidence type="ECO:0000256" key="1">
    <source>
        <dbReference type="ARBA" id="ARBA00004245"/>
    </source>
</evidence>
<comment type="subunit">
    <text evidence="6">Component of the Arp2/3 complex.</text>
</comment>
<comment type="similarity">
    <text evidence="2 6">Belongs to the ARPC2 family.</text>
</comment>
<keyword evidence="3 6" id="KW-0963">Cytoplasm</keyword>
<proteinExistence type="inferred from homology"/>
<feature type="compositionally biased region" description="Basic and acidic residues" evidence="7">
    <location>
        <begin position="300"/>
        <end position="310"/>
    </location>
</feature>
<dbReference type="PANTHER" id="PTHR12058">
    <property type="entry name" value="ARP2/3 COMPLEX 34 KDA SUBUNIT"/>
    <property type="match status" value="1"/>
</dbReference>
<dbReference type="Gene3D" id="3.30.1460.20">
    <property type="match status" value="2"/>
</dbReference>
<comment type="function">
    <text evidence="6">Functions as actin-binding component of the Arp2/3 complex which is involved in regulation of actin polymerization and together with an activating nucleation-promoting factor (NPF) mediates the formation of branched actin networks.</text>
</comment>
<comment type="subcellular location">
    <subcellularLocation>
        <location evidence="1 6">Cytoplasm</location>
        <location evidence="1 6">Cytoskeleton</location>
    </subcellularLocation>
</comment>
<evidence type="ECO:0000256" key="2">
    <source>
        <dbReference type="ARBA" id="ARBA00007192"/>
    </source>
</evidence>
<keyword evidence="5 6" id="KW-0206">Cytoskeleton</keyword>
<reference evidence="8 9" key="1">
    <citation type="submission" date="2023-08" db="EMBL/GenBank/DDBJ databases">
        <title>Black Yeasts Isolated from many extreme environments.</title>
        <authorList>
            <person name="Coleine C."/>
            <person name="Stajich J.E."/>
            <person name="Selbmann L."/>
        </authorList>
    </citation>
    <scope>NUCLEOTIDE SEQUENCE [LARGE SCALE GENOMIC DNA]</scope>
    <source>
        <strain evidence="8 9">CCFEE 5885</strain>
    </source>
</reference>
<dbReference type="Pfam" id="PF04045">
    <property type="entry name" value="P34-Arc"/>
    <property type="match status" value="1"/>
</dbReference>
<dbReference type="Proteomes" id="UP001345013">
    <property type="component" value="Unassembled WGS sequence"/>
</dbReference>
<evidence type="ECO:0000256" key="6">
    <source>
        <dbReference type="RuleBase" id="RU364015"/>
    </source>
</evidence>
<dbReference type="PANTHER" id="PTHR12058:SF0">
    <property type="entry name" value="ACTIN-RELATED PROTEIN 2_3 COMPLEX SUBUNIT 2"/>
    <property type="match status" value="1"/>
</dbReference>
<evidence type="ECO:0000256" key="5">
    <source>
        <dbReference type="ARBA" id="ARBA00023212"/>
    </source>
</evidence>